<evidence type="ECO:0000313" key="2">
    <source>
        <dbReference type="EMBL" id="CAG9799556.1"/>
    </source>
</evidence>
<reference evidence="2" key="2">
    <citation type="submission" date="2022-10" db="EMBL/GenBank/DDBJ databases">
        <authorList>
            <consortium name="ENA_rothamsted_submissions"/>
            <consortium name="culmorum"/>
            <person name="King R."/>
        </authorList>
    </citation>
    <scope>NUCLEOTIDE SEQUENCE</scope>
</reference>
<dbReference type="Proteomes" id="UP001153620">
    <property type="component" value="Chromosome 1"/>
</dbReference>
<gene>
    <name evidence="2" type="ORF">CHIRRI_LOCUS2521</name>
</gene>
<feature type="compositionally biased region" description="Basic and acidic residues" evidence="1">
    <location>
        <begin position="13"/>
        <end position="26"/>
    </location>
</feature>
<feature type="region of interest" description="Disordered" evidence="1">
    <location>
        <begin position="1"/>
        <end position="78"/>
    </location>
</feature>
<reference evidence="2" key="1">
    <citation type="submission" date="2022-01" db="EMBL/GenBank/DDBJ databases">
        <authorList>
            <person name="King R."/>
        </authorList>
    </citation>
    <scope>NUCLEOTIDE SEQUENCE</scope>
</reference>
<feature type="compositionally biased region" description="Polar residues" evidence="1">
    <location>
        <begin position="59"/>
        <end position="70"/>
    </location>
</feature>
<keyword evidence="3" id="KW-1185">Reference proteome</keyword>
<protein>
    <submittedName>
        <fullName evidence="2">Uncharacterized protein</fullName>
    </submittedName>
</protein>
<sequence length="78" mass="9213">MENADQVNFNKSKTSEVLHEEMEVKSAKRQRKCVSFDPNLVEKEERKSHPKTPLRESPQESNQMDKNTAKYSRIPMEY</sequence>
<evidence type="ECO:0000313" key="3">
    <source>
        <dbReference type="Proteomes" id="UP001153620"/>
    </source>
</evidence>
<feature type="compositionally biased region" description="Basic and acidic residues" evidence="1">
    <location>
        <begin position="40"/>
        <end position="58"/>
    </location>
</feature>
<accession>A0A9N9RMA1</accession>
<feature type="compositionally biased region" description="Polar residues" evidence="1">
    <location>
        <begin position="1"/>
        <end position="12"/>
    </location>
</feature>
<organism evidence="2 3">
    <name type="scientific">Chironomus riparius</name>
    <dbReference type="NCBI Taxonomy" id="315576"/>
    <lineage>
        <taxon>Eukaryota</taxon>
        <taxon>Metazoa</taxon>
        <taxon>Ecdysozoa</taxon>
        <taxon>Arthropoda</taxon>
        <taxon>Hexapoda</taxon>
        <taxon>Insecta</taxon>
        <taxon>Pterygota</taxon>
        <taxon>Neoptera</taxon>
        <taxon>Endopterygota</taxon>
        <taxon>Diptera</taxon>
        <taxon>Nematocera</taxon>
        <taxon>Chironomoidea</taxon>
        <taxon>Chironomidae</taxon>
        <taxon>Chironominae</taxon>
        <taxon>Chironomus</taxon>
    </lineage>
</organism>
<dbReference type="EMBL" id="OU895877">
    <property type="protein sequence ID" value="CAG9799556.1"/>
    <property type="molecule type" value="Genomic_DNA"/>
</dbReference>
<proteinExistence type="predicted"/>
<name>A0A9N9RMA1_9DIPT</name>
<dbReference type="AlphaFoldDB" id="A0A9N9RMA1"/>
<evidence type="ECO:0000256" key="1">
    <source>
        <dbReference type="SAM" id="MobiDB-lite"/>
    </source>
</evidence>